<reference evidence="1 2" key="1">
    <citation type="journal article" date="2014" name="Nat. Genet.">
        <title>Genome and transcriptome of the porcine whipworm Trichuris suis.</title>
        <authorList>
            <person name="Jex A.R."/>
            <person name="Nejsum P."/>
            <person name="Schwarz E.M."/>
            <person name="Hu L."/>
            <person name="Young N.D."/>
            <person name="Hall R.S."/>
            <person name="Korhonen P.K."/>
            <person name="Liao S."/>
            <person name="Thamsborg S."/>
            <person name="Xia J."/>
            <person name="Xu P."/>
            <person name="Wang S."/>
            <person name="Scheerlinck J.P."/>
            <person name="Hofmann A."/>
            <person name="Sternberg P.W."/>
            <person name="Wang J."/>
            <person name="Gasser R.B."/>
        </authorList>
    </citation>
    <scope>NUCLEOTIDE SEQUENCE [LARGE SCALE GENOMIC DNA]</scope>
    <source>
        <strain evidence="1">DCEP-RM93M</strain>
    </source>
</reference>
<sequence>MDKLTSYKNAKTILINGSNPIAQRGRLILNSTATMEEAIQASAVVVHAAHCDQPLQPKVLSYENSTVETRLSEVLVPRCGCDNEKFR</sequence>
<organism evidence="1 2">
    <name type="scientific">Trichuris suis</name>
    <name type="common">pig whipworm</name>
    <dbReference type="NCBI Taxonomy" id="68888"/>
    <lineage>
        <taxon>Eukaryota</taxon>
        <taxon>Metazoa</taxon>
        <taxon>Ecdysozoa</taxon>
        <taxon>Nematoda</taxon>
        <taxon>Enoplea</taxon>
        <taxon>Dorylaimia</taxon>
        <taxon>Trichinellida</taxon>
        <taxon>Trichuridae</taxon>
        <taxon>Trichuris</taxon>
    </lineage>
</organism>
<evidence type="ECO:0000313" key="2">
    <source>
        <dbReference type="Proteomes" id="UP000030764"/>
    </source>
</evidence>
<protein>
    <submittedName>
        <fullName evidence="1">Uncharacterized protein</fullName>
    </submittedName>
</protein>
<dbReference type="EMBL" id="KL363463">
    <property type="protein sequence ID" value="KFD45552.1"/>
    <property type="molecule type" value="Genomic_DNA"/>
</dbReference>
<name>A0A085LKQ6_9BILA</name>
<proteinExistence type="predicted"/>
<accession>A0A085LKQ6</accession>
<dbReference type="Proteomes" id="UP000030764">
    <property type="component" value="Unassembled WGS sequence"/>
</dbReference>
<keyword evidence="2" id="KW-1185">Reference proteome</keyword>
<dbReference type="AlphaFoldDB" id="A0A085LKQ6"/>
<evidence type="ECO:0000313" key="1">
    <source>
        <dbReference type="EMBL" id="KFD45552.1"/>
    </source>
</evidence>
<gene>
    <name evidence="1" type="ORF">M513_13568</name>
</gene>